<dbReference type="Proteomes" id="UP001279734">
    <property type="component" value="Unassembled WGS sequence"/>
</dbReference>
<evidence type="ECO:0000313" key="3">
    <source>
        <dbReference type="Proteomes" id="UP001279734"/>
    </source>
</evidence>
<dbReference type="EMBL" id="BSYO01000004">
    <property type="protein sequence ID" value="GMH03394.1"/>
    <property type="molecule type" value="Genomic_DNA"/>
</dbReference>
<dbReference type="AlphaFoldDB" id="A0AAD3S2S6"/>
<keyword evidence="3" id="KW-1185">Reference proteome</keyword>
<feature type="region of interest" description="Disordered" evidence="1">
    <location>
        <begin position="254"/>
        <end position="282"/>
    </location>
</feature>
<evidence type="ECO:0000313" key="2">
    <source>
        <dbReference type="EMBL" id="GMH03394.1"/>
    </source>
</evidence>
<proteinExistence type="predicted"/>
<organism evidence="2 3">
    <name type="scientific">Nepenthes gracilis</name>
    <name type="common">Slender pitcher plant</name>
    <dbReference type="NCBI Taxonomy" id="150966"/>
    <lineage>
        <taxon>Eukaryota</taxon>
        <taxon>Viridiplantae</taxon>
        <taxon>Streptophyta</taxon>
        <taxon>Embryophyta</taxon>
        <taxon>Tracheophyta</taxon>
        <taxon>Spermatophyta</taxon>
        <taxon>Magnoliopsida</taxon>
        <taxon>eudicotyledons</taxon>
        <taxon>Gunneridae</taxon>
        <taxon>Pentapetalae</taxon>
        <taxon>Caryophyllales</taxon>
        <taxon>Nepenthaceae</taxon>
        <taxon>Nepenthes</taxon>
    </lineage>
</organism>
<evidence type="ECO:0000256" key="1">
    <source>
        <dbReference type="SAM" id="MobiDB-lite"/>
    </source>
</evidence>
<reference evidence="2" key="1">
    <citation type="submission" date="2023-05" db="EMBL/GenBank/DDBJ databases">
        <title>Nepenthes gracilis genome sequencing.</title>
        <authorList>
            <person name="Fukushima K."/>
        </authorList>
    </citation>
    <scope>NUCLEOTIDE SEQUENCE</scope>
    <source>
        <strain evidence="2">SING2019-196</strain>
    </source>
</reference>
<sequence length="282" mass="29701">MGNSALNLEHPVPRACSKPAVPESGFDSASGSIGSVKPHEPCIERSSPVVSGAELHPHQLSGRLESNVPPVSYAGLLNCGLGIPPPAVDVYPNDNSVEQSFDASPFKALDQAPSLKVVRFAPLEILSAKAPSRATHRRMLAPCNAICHPIKFRRSNLGNLASEGVPMDDGPKLASSPFAPPREALGVAPLDDALSSTDILHNPGADIENNDLSFPPSDGMTSEMVPASVIDPDHTPSSISRISKKYSLVASNFGEPFSSSSNGSLDRAKNNSRSRLKPCKSK</sequence>
<comment type="caution">
    <text evidence="2">The sequence shown here is derived from an EMBL/GenBank/DDBJ whole genome shotgun (WGS) entry which is preliminary data.</text>
</comment>
<feature type="region of interest" description="Disordered" evidence="1">
    <location>
        <begin position="1"/>
        <end position="33"/>
    </location>
</feature>
<feature type="compositionally biased region" description="Basic residues" evidence="1">
    <location>
        <begin position="270"/>
        <end position="282"/>
    </location>
</feature>
<protein>
    <submittedName>
        <fullName evidence="2">Uncharacterized protein</fullName>
    </submittedName>
</protein>
<accession>A0AAD3S2S6</accession>
<gene>
    <name evidence="2" type="ORF">Nepgr_005233</name>
</gene>
<name>A0AAD3S2S6_NEPGR</name>